<name>A0A4Q9KUP9_9MICR</name>
<dbReference type="EMBL" id="PIXR01002638">
    <property type="protein sequence ID" value="TBT98000.1"/>
    <property type="molecule type" value="Genomic_DNA"/>
</dbReference>
<gene>
    <name evidence="1" type="ORF">CWI39_2638p0010</name>
</gene>
<proteinExistence type="predicted"/>
<dbReference type="AlphaFoldDB" id="A0A4Q9KUP9"/>
<sequence>MSVRCVGADKNKCRSFLNKKGIDECEMCGCVGADKNKCRSFLNKKGIDECEMCGCR</sequence>
<dbReference type="VEuPathDB" id="MicrosporidiaDB:CWI39_2638p0010"/>
<evidence type="ECO:0000313" key="2">
    <source>
        <dbReference type="Proteomes" id="UP000293045"/>
    </source>
</evidence>
<organism evidence="1 2">
    <name type="scientific">Hamiltosporidium magnivora</name>
    <dbReference type="NCBI Taxonomy" id="148818"/>
    <lineage>
        <taxon>Eukaryota</taxon>
        <taxon>Fungi</taxon>
        <taxon>Fungi incertae sedis</taxon>
        <taxon>Microsporidia</taxon>
        <taxon>Dubosqiidae</taxon>
        <taxon>Hamiltosporidium</taxon>
    </lineage>
</organism>
<evidence type="ECO:0000313" key="1">
    <source>
        <dbReference type="EMBL" id="TBT98000.1"/>
    </source>
</evidence>
<protein>
    <submittedName>
        <fullName evidence="1">Uncharacterized protein</fullName>
    </submittedName>
</protein>
<reference evidence="1 2" key="1">
    <citation type="submission" date="2017-12" db="EMBL/GenBank/DDBJ databases">
        <authorList>
            <person name="Pombert J.-F."/>
            <person name="Haag K.L."/>
            <person name="Ebert D."/>
        </authorList>
    </citation>
    <scope>NUCLEOTIDE SEQUENCE [LARGE SCALE GENOMIC DNA]</scope>
    <source>
        <strain evidence="1">IL-BN-2</strain>
    </source>
</reference>
<accession>A0A4Q9KUP9</accession>
<comment type="caution">
    <text evidence="1">The sequence shown here is derived from an EMBL/GenBank/DDBJ whole genome shotgun (WGS) entry which is preliminary data.</text>
</comment>
<dbReference type="Proteomes" id="UP000293045">
    <property type="component" value="Unassembled WGS sequence"/>
</dbReference>